<dbReference type="EMBL" id="HBIZ01029776">
    <property type="protein sequence ID" value="CAE0766337.1"/>
    <property type="molecule type" value="Transcribed_RNA"/>
</dbReference>
<proteinExistence type="predicted"/>
<evidence type="ECO:0000256" key="2">
    <source>
        <dbReference type="SAM" id="MobiDB-lite"/>
    </source>
</evidence>
<organism evidence="3">
    <name type="scientific">Chrysotila carterae</name>
    <name type="common">Marine alga</name>
    <name type="synonym">Syracosphaera carterae</name>
    <dbReference type="NCBI Taxonomy" id="13221"/>
    <lineage>
        <taxon>Eukaryota</taxon>
        <taxon>Haptista</taxon>
        <taxon>Haptophyta</taxon>
        <taxon>Prymnesiophyceae</taxon>
        <taxon>Isochrysidales</taxon>
        <taxon>Isochrysidaceae</taxon>
        <taxon>Chrysotila</taxon>
    </lineage>
</organism>
<protein>
    <submittedName>
        <fullName evidence="3">Uncharacterized protein</fullName>
    </submittedName>
</protein>
<evidence type="ECO:0000313" key="3">
    <source>
        <dbReference type="EMBL" id="CAE0766337.1"/>
    </source>
</evidence>
<gene>
    <name evidence="3" type="ORF">PCAR00345_LOCUS18949</name>
</gene>
<dbReference type="AlphaFoldDB" id="A0A7S4BHR1"/>
<feature type="region of interest" description="Disordered" evidence="2">
    <location>
        <begin position="22"/>
        <end position="51"/>
    </location>
</feature>
<feature type="coiled-coil region" evidence="1">
    <location>
        <begin position="59"/>
        <end position="93"/>
    </location>
</feature>
<evidence type="ECO:0000256" key="1">
    <source>
        <dbReference type="SAM" id="Coils"/>
    </source>
</evidence>
<accession>A0A7S4BHR1</accession>
<keyword evidence="1" id="KW-0175">Coiled coil</keyword>
<name>A0A7S4BHR1_CHRCT</name>
<reference evidence="3" key="1">
    <citation type="submission" date="2021-01" db="EMBL/GenBank/DDBJ databases">
        <authorList>
            <person name="Corre E."/>
            <person name="Pelletier E."/>
            <person name="Niang G."/>
            <person name="Scheremetjew M."/>
            <person name="Finn R."/>
            <person name="Kale V."/>
            <person name="Holt S."/>
            <person name="Cochrane G."/>
            <person name="Meng A."/>
            <person name="Brown T."/>
            <person name="Cohen L."/>
        </authorList>
    </citation>
    <scope>NUCLEOTIDE SEQUENCE</scope>
    <source>
        <strain evidence="3">CCMP645</strain>
    </source>
</reference>
<sequence>MMLDKSDTDDKLVSALKEELAKLRGRAGGRKSDSGEGSPASKPSDADTERRVCDLSARVSQQQAQISRQEQIIEALRGQVEQAANREETLGAENSKLRELAELLQQKLRETAG</sequence>